<dbReference type="InterPro" id="IPR017850">
    <property type="entry name" value="Alkaline_phosphatase_core_sf"/>
</dbReference>
<dbReference type="Gene3D" id="3.40.720.10">
    <property type="entry name" value="Alkaline Phosphatase, subunit A"/>
    <property type="match status" value="1"/>
</dbReference>
<organism evidence="8 9">
    <name type="scientific">Acinetobacter johnsonii</name>
    <dbReference type="NCBI Taxonomy" id="40214"/>
    <lineage>
        <taxon>Bacteria</taxon>
        <taxon>Pseudomonadati</taxon>
        <taxon>Pseudomonadota</taxon>
        <taxon>Gammaproteobacteria</taxon>
        <taxon>Moraxellales</taxon>
        <taxon>Moraxellaceae</taxon>
        <taxon>Acinetobacter</taxon>
    </lineage>
</organism>
<evidence type="ECO:0000256" key="4">
    <source>
        <dbReference type="ARBA" id="ARBA00022837"/>
    </source>
</evidence>
<reference evidence="8 9" key="1">
    <citation type="submission" date="2017-02" db="EMBL/GenBank/DDBJ databases">
        <authorList>
            <person name="Peterson S.W."/>
        </authorList>
    </citation>
    <scope>NUCLEOTIDE SEQUENCE [LARGE SCALE GENOMIC DNA]</scope>
    <source>
        <strain evidence="8">C6</strain>
    </source>
</reference>
<keyword evidence="3 8" id="KW-0378">Hydrolase</keyword>
<keyword evidence="2" id="KW-0479">Metal-binding</keyword>
<evidence type="ECO:0000256" key="5">
    <source>
        <dbReference type="PIRSR" id="PIRSR600917-52"/>
    </source>
</evidence>
<evidence type="ECO:0000256" key="6">
    <source>
        <dbReference type="SAM" id="SignalP"/>
    </source>
</evidence>
<dbReference type="InterPro" id="IPR024607">
    <property type="entry name" value="Sulfatase_CS"/>
</dbReference>
<dbReference type="InterPro" id="IPR000917">
    <property type="entry name" value="Sulfatase_N"/>
</dbReference>
<dbReference type="GO" id="GO:0004065">
    <property type="term" value="F:arylsulfatase activity"/>
    <property type="evidence" value="ECO:0007669"/>
    <property type="project" value="UniProtKB-EC"/>
</dbReference>
<feature type="modified residue" description="3-oxoalanine (Ser)" evidence="5">
    <location>
        <position position="128"/>
    </location>
</feature>
<proteinExistence type="inferred from homology"/>
<sequence precursor="true">MNKNRPLTPKPLTQVLTLVAAIAASHIALAAPETQSTAPQTLNQTGLVLPQPTPAFTGVIKETFEGSKQDFPQPIKASKDAPNVVVILLDDLGFGQAGTFGGPVPTPEMDELADDGVIFNRFHTTGISSPTRAALLTGQNPHQVGAGTITELSTGYPGYNTIWPKESASVARILKDNGYATAAFGKWHNTPDWETSPVGPFERWPTGLGFEYFYGFFGGESSQWEPQLIRGVTPVEPTK</sequence>
<evidence type="ECO:0000259" key="7">
    <source>
        <dbReference type="Pfam" id="PF00884"/>
    </source>
</evidence>
<comment type="similarity">
    <text evidence="1">Belongs to the sulfatase family.</text>
</comment>
<dbReference type="EC" id="3.1.6.1" evidence="8"/>
<dbReference type="InterPro" id="IPR050738">
    <property type="entry name" value="Sulfatase"/>
</dbReference>
<dbReference type="PANTHER" id="PTHR42693:SF43">
    <property type="entry name" value="BLL2667 PROTEIN"/>
    <property type="match status" value="1"/>
</dbReference>
<dbReference type="EMBL" id="FUUY01000005">
    <property type="protein sequence ID" value="SJX22172.1"/>
    <property type="molecule type" value="Genomic_DNA"/>
</dbReference>
<evidence type="ECO:0000256" key="1">
    <source>
        <dbReference type="ARBA" id="ARBA00008779"/>
    </source>
</evidence>
<keyword evidence="6" id="KW-0732">Signal</keyword>
<feature type="chain" id="PRO_5012413238" evidence="6">
    <location>
        <begin position="31"/>
        <end position="239"/>
    </location>
</feature>
<name>A0A1R7QD35_ACIJO</name>
<feature type="domain" description="Sulfatase N-terminal" evidence="7">
    <location>
        <begin position="82"/>
        <end position="227"/>
    </location>
</feature>
<dbReference type="Pfam" id="PF00884">
    <property type="entry name" value="Sulfatase"/>
    <property type="match status" value="1"/>
</dbReference>
<evidence type="ECO:0000313" key="8">
    <source>
        <dbReference type="EMBL" id="SJX22172.1"/>
    </source>
</evidence>
<dbReference type="AlphaFoldDB" id="A0A1R7QD35"/>
<accession>A0A1R7QD35</accession>
<evidence type="ECO:0000256" key="2">
    <source>
        <dbReference type="ARBA" id="ARBA00022723"/>
    </source>
</evidence>
<gene>
    <name evidence="8" type="primary">atsA_5</name>
    <name evidence="8" type="ORF">ACNJC6_01804</name>
</gene>
<keyword evidence="4" id="KW-0106">Calcium</keyword>
<dbReference type="Proteomes" id="UP000196240">
    <property type="component" value="Unassembled WGS sequence"/>
</dbReference>
<comment type="PTM">
    <text evidence="5">The conversion to 3-oxoalanine (also known as C-formylglycine, FGly), of a serine or cysteine residue in prokaryotes and of a cysteine residue in eukaryotes, is critical for catalytic activity.</text>
</comment>
<dbReference type="SUPFAM" id="SSF53649">
    <property type="entry name" value="Alkaline phosphatase-like"/>
    <property type="match status" value="1"/>
</dbReference>
<dbReference type="PANTHER" id="PTHR42693">
    <property type="entry name" value="ARYLSULFATASE FAMILY MEMBER"/>
    <property type="match status" value="1"/>
</dbReference>
<protein>
    <submittedName>
        <fullName evidence="8">Arylsulfatase</fullName>
        <ecNumber evidence="8">3.1.6.1</ecNumber>
    </submittedName>
</protein>
<feature type="signal peptide" evidence="6">
    <location>
        <begin position="1"/>
        <end position="30"/>
    </location>
</feature>
<dbReference type="GO" id="GO:0046872">
    <property type="term" value="F:metal ion binding"/>
    <property type="evidence" value="ECO:0007669"/>
    <property type="project" value="UniProtKB-KW"/>
</dbReference>
<dbReference type="PROSITE" id="PS00523">
    <property type="entry name" value="SULFATASE_1"/>
    <property type="match status" value="1"/>
</dbReference>
<evidence type="ECO:0000313" key="9">
    <source>
        <dbReference type="Proteomes" id="UP000196240"/>
    </source>
</evidence>
<evidence type="ECO:0000256" key="3">
    <source>
        <dbReference type="ARBA" id="ARBA00022801"/>
    </source>
</evidence>